<evidence type="ECO:0000313" key="4">
    <source>
        <dbReference type="EMBL" id="OAB78485.1"/>
    </source>
</evidence>
<name>A0A167HCT4_9FLAO</name>
<feature type="domain" description="Glucose/Sorbosone dehydrogenase" evidence="2">
    <location>
        <begin position="32"/>
        <end position="340"/>
    </location>
</feature>
<dbReference type="PANTHER" id="PTHR19328:SF75">
    <property type="entry name" value="ALDOSE SUGAR DEHYDROGENASE YLII"/>
    <property type="match status" value="1"/>
</dbReference>
<dbReference type="InterPro" id="IPR026444">
    <property type="entry name" value="Secre_tail"/>
</dbReference>
<dbReference type="Pfam" id="PF18962">
    <property type="entry name" value="Por_Secre_tail"/>
    <property type="match status" value="1"/>
</dbReference>
<evidence type="ECO:0000259" key="2">
    <source>
        <dbReference type="Pfam" id="PF07995"/>
    </source>
</evidence>
<evidence type="ECO:0000256" key="1">
    <source>
        <dbReference type="ARBA" id="ARBA00022729"/>
    </source>
</evidence>
<dbReference type="RefSeq" id="WP_068591518.1">
    <property type="nucleotide sequence ID" value="NZ_LRXL01000037.1"/>
</dbReference>
<evidence type="ECO:0008006" key="6">
    <source>
        <dbReference type="Google" id="ProtNLM"/>
    </source>
</evidence>
<dbReference type="Pfam" id="PF07995">
    <property type="entry name" value="GSDH"/>
    <property type="match status" value="1"/>
</dbReference>
<reference evidence="4 5" key="1">
    <citation type="submission" date="2016-02" db="EMBL/GenBank/DDBJ databases">
        <title>Ulvibacter sp. LPB0005, isolated from Thais luteostoma.</title>
        <authorList>
            <person name="Shin S.-K."/>
            <person name="Yi H."/>
        </authorList>
    </citation>
    <scope>NUCLEOTIDE SEQUENCE [LARGE SCALE GENOMIC DNA]</scope>
    <source>
        <strain evidence="4 5">LPB0005</strain>
    </source>
</reference>
<dbReference type="PANTHER" id="PTHR19328">
    <property type="entry name" value="HEDGEHOG-INTERACTING PROTEIN"/>
    <property type="match status" value="1"/>
</dbReference>
<feature type="domain" description="Secretion system C-terminal sorting" evidence="3">
    <location>
        <begin position="389"/>
        <end position="459"/>
    </location>
</feature>
<dbReference type="OrthoDB" id="9770043at2"/>
<dbReference type="NCBIfam" id="TIGR04183">
    <property type="entry name" value="Por_Secre_tail"/>
    <property type="match status" value="1"/>
</dbReference>
<dbReference type="Proteomes" id="UP000077013">
    <property type="component" value="Unassembled WGS sequence"/>
</dbReference>
<dbReference type="AlphaFoldDB" id="A0A167HCT4"/>
<dbReference type="EMBL" id="LRXL01000037">
    <property type="protein sequence ID" value="OAB78485.1"/>
    <property type="molecule type" value="Genomic_DNA"/>
</dbReference>
<dbReference type="STRING" id="1763537.ULVI_07785"/>
<dbReference type="Gene3D" id="2.120.10.30">
    <property type="entry name" value="TolB, C-terminal domain"/>
    <property type="match status" value="1"/>
</dbReference>
<accession>A0A167HCT4</accession>
<gene>
    <name evidence="4" type="ORF">ULVI_07785</name>
</gene>
<keyword evidence="1" id="KW-0732">Signal</keyword>
<comment type="caution">
    <text evidence="4">The sequence shown here is derived from an EMBL/GenBank/DDBJ whole genome shotgun (WGS) entry which is preliminary data.</text>
</comment>
<proteinExistence type="predicted"/>
<organism evidence="4 5">
    <name type="scientific">Cochleicola gelatinilyticus</name>
    <dbReference type="NCBI Taxonomy" id="1763537"/>
    <lineage>
        <taxon>Bacteria</taxon>
        <taxon>Pseudomonadati</taxon>
        <taxon>Bacteroidota</taxon>
        <taxon>Flavobacteriia</taxon>
        <taxon>Flavobacteriales</taxon>
        <taxon>Flavobacteriaceae</taxon>
        <taxon>Cochleicola</taxon>
    </lineage>
</organism>
<dbReference type="InterPro" id="IPR012938">
    <property type="entry name" value="Glc/Sorbosone_DH"/>
</dbReference>
<dbReference type="NCBIfam" id="NF033708">
    <property type="entry name" value="T9SS_Cterm_ChiA"/>
    <property type="match status" value="1"/>
</dbReference>
<dbReference type="InterPro" id="IPR011041">
    <property type="entry name" value="Quinoprot_gluc/sorb_DH_b-prop"/>
</dbReference>
<evidence type="ECO:0000259" key="3">
    <source>
        <dbReference type="Pfam" id="PF18962"/>
    </source>
</evidence>
<evidence type="ECO:0000313" key="5">
    <source>
        <dbReference type="Proteomes" id="UP000077013"/>
    </source>
</evidence>
<keyword evidence="5" id="KW-1185">Reference proteome</keyword>
<dbReference type="SUPFAM" id="SSF50952">
    <property type="entry name" value="Soluble quinoprotein glucose dehydrogenase"/>
    <property type="match status" value="1"/>
</dbReference>
<protein>
    <recommendedName>
        <fullName evidence="6">Cadherin</fullName>
    </recommendedName>
</protein>
<sequence length="460" mass="49945">MKKLVPLLLCMLPFYSLLAQEISIELFKSDFNSPVNLQHAGDERLFVVEQGGLIKVIDADGSVLPTPFLNLSGQISTGNERGLLGLAFHPEYASNGFFYVNYIDTNGNTQVSRFNVSAGDANIADPNSELDIIDYIQPSGNHNGGCMAFGADGYLYISSGDGGGSGDTDNRAQNRLLLLGKLLRIDVDNPSDGNNYGIPADNPFIADPDGRNEIWAYGLRNPWKFSFDSETNDLWIGDVGQGAVEEIDRASATQAGLNYGWRCYEGNAPFNTANCPDDSTLTFPIAQYSSAGGSPHCSITGGYVYRGSAFPENYGLYFFADYCSGLIGTVDAEGNLTEQETFGGNNWVSFGEDVNKELYILSLGGTIYRVTSETLSTSEFTTEDFSLIPNPASDKVILNFKNERVRSISIFDLKGSLLFSEEAISTTNKEISLSGFSNGIYLVKITSEAGDTQVKKLLIQ</sequence>
<dbReference type="InterPro" id="IPR011042">
    <property type="entry name" value="6-blade_b-propeller_TolB-like"/>
</dbReference>